<name>A0A5E4Q3K0_9NEOP</name>
<sequence>MNFILVIFLYLNMKFVINGDEESGSVGDDLVQELKVDANIDLSADEEYEDLRAEFLAYREALTNLKTRRTGRATCWARGGVCVHIRQCPSFTFDIGVYGCNQRFNVCCKNFKPLPPTVGLQRFFHNPAVDSAESQVSAEEDNDLVTVLLMRY</sequence>
<reference evidence="2 3" key="1">
    <citation type="submission" date="2017-07" db="EMBL/GenBank/DDBJ databases">
        <authorList>
            <person name="Talla V."/>
            <person name="Backstrom N."/>
        </authorList>
    </citation>
    <scope>NUCLEOTIDE SEQUENCE [LARGE SCALE GENOMIC DNA]</scope>
</reference>
<dbReference type="EMBL" id="FZQP02001115">
    <property type="protein sequence ID" value="VVC91804.1"/>
    <property type="molecule type" value="Genomic_DNA"/>
</dbReference>
<proteinExistence type="predicted"/>
<dbReference type="AlphaFoldDB" id="A0A5E4Q3K0"/>
<evidence type="ECO:0000256" key="1">
    <source>
        <dbReference type="SAM" id="SignalP"/>
    </source>
</evidence>
<organism evidence="2 3">
    <name type="scientific">Leptidea sinapis</name>
    <dbReference type="NCBI Taxonomy" id="189913"/>
    <lineage>
        <taxon>Eukaryota</taxon>
        <taxon>Metazoa</taxon>
        <taxon>Ecdysozoa</taxon>
        <taxon>Arthropoda</taxon>
        <taxon>Hexapoda</taxon>
        <taxon>Insecta</taxon>
        <taxon>Pterygota</taxon>
        <taxon>Neoptera</taxon>
        <taxon>Endopterygota</taxon>
        <taxon>Lepidoptera</taxon>
        <taxon>Glossata</taxon>
        <taxon>Ditrysia</taxon>
        <taxon>Papilionoidea</taxon>
        <taxon>Pieridae</taxon>
        <taxon>Dismorphiinae</taxon>
        <taxon>Leptidea</taxon>
    </lineage>
</organism>
<protein>
    <submittedName>
        <fullName evidence="2">Uncharacterized protein</fullName>
    </submittedName>
</protein>
<evidence type="ECO:0000313" key="3">
    <source>
        <dbReference type="Proteomes" id="UP000324832"/>
    </source>
</evidence>
<keyword evidence="3" id="KW-1185">Reference proteome</keyword>
<dbReference type="Proteomes" id="UP000324832">
    <property type="component" value="Unassembled WGS sequence"/>
</dbReference>
<feature type="chain" id="PRO_5023112154" evidence="1">
    <location>
        <begin position="20"/>
        <end position="152"/>
    </location>
</feature>
<keyword evidence="1" id="KW-0732">Signal</keyword>
<gene>
    <name evidence="2" type="ORF">LSINAPIS_LOCUS4375</name>
</gene>
<accession>A0A5E4Q3K0</accession>
<feature type="signal peptide" evidence="1">
    <location>
        <begin position="1"/>
        <end position="19"/>
    </location>
</feature>
<evidence type="ECO:0000313" key="2">
    <source>
        <dbReference type="EMBL" id="VVC91804.1"/>
    </source>
</evidence>